<organism evidence="3 4">
    <name type="scientific">Corynebacterium occultum</name>
    <dbReference type="NCBI Taxonomy" id="2675219"/>
    <lineage>
        <taxon>Bacteria</taxon>
        <taxon>Bacillati</taxon>
        <taxon>Actinomycetota</taxon>
        <taxon>Actinomycetes</taxon>
        <taxon>Mycobacteriales</taxon>
        <taxon>Corynebacteriaceae</taxon>
        <taxon>Corynebacterium</taxon>
    </lineage>
</organism>
<dbReference type="Pfam" id="PF00326">
    <property type="entry name" value="Peptidase_S9"/>
    <property type="match status" value="1"/>
</dbReference>
<dbReference type="PANTHER" id="PTHR42776:SF27">
    <property type="entry name" value="DIPEPTIDYL PEPTIDASE FAMILY MEMBER 6"/>
    <property type="match status" value="1"/>
</dbReference>
<dbReference type="InterPro" id="IPR011042">
    <property type="entry name" value="6-blade_b-propeller_TolB-like"/>
</dbReference>
<dbReference type="KEGG" id="cok:COCCU_08045"/>
<dbReference type="EC" id="3.4.21.26" evidence="3"/>
<evidence type="ECO:0000259" key="2">
    <source>
        <dbReference type="Pfam" id="PF00326"/>
    </source>
</evidence>
<protein>
    <submittedName>
        <fullName evidence="3">Prolyl endopeptidase</fullName>
        <ecNumber evidence="3">3.4.21.26</ecNumber>
    </submittedName>
</protein>
<dbReference type="Proteomes" id="UP000424462">
    <property type="component" value="Chromosome"/>
</dbReference>
<dbReference type="PANTHER" id="PTHR42776">
    <property type="entry name" value="SERINE PEPTIDASE S9 FAMILY MEMBER"/>
    <property type="match status" value="1"/>
</dbReference>
<dbReference type="RefSeq" id="WP_156231029.1">
    <property type="nucleotide sequence ID" value="NZ_CP046455.1"/>
</dbReference>
<dbReference type="AlphaFoldDB" id="A0A6B8VPN5"/>
<dbReference type="GO" id="GO:0004252">
    <property type="term" value="F:serine-type endopeptidase activity"/>
    <property type="evidence" value="ECO:0007669"/>
    <property type="project" value="UniProtKB-EC"/>
</dbReference>
<accession>A0A6B8VPN5</accession>
<reference evidence="3 4" key="1">
    <citation type="submission" date="2019-11" db="EMBL/GenBank/DDBJ databases">
        <title>Complete genome sequence of Corynebacterium kalinowskii 1959, a novel Corynebacterium species isolated from soil of a small paddock in Vilsendorf, Germany.</title>
        <authorList>
            <person name="Schaffert L."/>
            <person name="Ruwe M."/>
            <person name="Milse J."/>
            <person name="Hanuschka K."/>
            <person name="Ortseifen V."/>
            <person name="Droste J."/>
            <person name="Brandt D."/>
            <person name="Schlueter L."/>
            <person name="Kutter Y."/>
            <person name="Vinke S."/>
            <person name="Viehoefer P."/>
            <person name="Jacob L."/>
            <person name="Luebke N.-C."/>
            <person name="Schulte-Berndt E."/>
            <person name="Hain C."/>
            <person name="Linder M."/>
            <person name="Schmidt P."/>
            <person name="Wollenschlaeger L."/>
            <person name="Luttermann T."/>
            <person name="Thieme E."/>
            <person name="Hassa J."/>
            <person name="Haak M."/>
            <person name="Wittchen M."/>
            <person name="Mentz A."/>
            <person name="Persicke M."/>
            <person name="Busche T."/>
            <person name="Ruckert C."/>
        </authorList>
    </citation>
    <scope>NUCLEOTIDE SEQUENCE [LARGE SCALE GENOMIC DNA]</scope>
    <source>
        <strain evidence="3 4">2039</strain>
    </source>
</reference>
<feature type="domain" description="Peptidase S9 prolyl oligopeptidase catalytic" evidence="2">
    <location>
        <begin position="405"/>
        <end position="601"/>
    </location>
</feature>
<dbReference type="GO" id="GO:0006508">
    <property type="term" value="P:proteolysis"/>
    <property type="evidence" value="ECO:0007669"/>
    <property type="project" value="InterPro"/>
</dbReference>
<sequence length="664" mass="71877">MRQSYGSALAPDGSAITYIVRDGGYPYAVRARLGEAGLGEEEIVALPIEGRGSVTKVLYSPDGKWIACEASPKGSERLVTWVVPAGGDPGAGKQAKMLHAQEDVLTTLVEWDGDLLAMNAVTSNGVTEARLVDPRNNTVEVLDRRTDSLLIAAEQHHALMRVGPRGSRELLLITPDGRWLPLLPPDPGSMTETGTFLSDPGEDDLAVIVCTDHNGDRRRVVRLGITADQVTETEVITNGDAEVDEFVISEDLSTAAVLWNLSGISALELLALAPDQSITMRRTVELDGMVASGLSITDDGSLLSLTVEGPNLPPTVEVIFTDLGQLEHLRPAEDQARAPLAREEHVPELVHYTARDGLELSGWLYHAQPVEGAGEEATPQPTYIHLHGGPEGQSRPVNHDVLTALIDSGITVFTPNIRGSKGSGRRFQHADDRYGRFAAINDVADTAHFLIDAGVADPTRLALGGRSYGGYLALMVAARHPELFTGIVDACGMSSFRTYFRSTEPWLASAAYPKYGYPMHDAELLVAISPLYLADKIRTPVLFLHGEWDSAVPPKESQQMEEALARRGVETTFLMVPGEGHQFVKPRSRKLIAEAMLEFFCARGLSTTIDLGRFQTPVQPREGVESLLQDALAGDVSATENPANWGESGLVIRKGRGIQWLEGR</sequence>
<dbReference type="InterPro" id="IPR029058">
    <property type="entry name" value="AB_hydrolase_fold"/>
</dbReference>
<keyword evidence="1 3" id="KW-0378">Hydrolase</keyword>
<evidence type="ECO:0000313" key="4">
    <source>
        <dbReference type="Proteomes" id="UP000424462"/>
    </source>
</evidence>
<dbReference type="SUPFAM" id="SSF50993">
    <property type="entry name" value="Peptidase/esterase 'gauge' domain"/>
    <property type="match status" value="1"/>
</dbReference>
<proteinExistence type="predicted"/>
<dbReference type="Gene3D" id="3.40.50.1820">
    <property type="entry name" value="alpha/beta hydrolase"/>
    <property type="match status" value="1"/>
</dbReference>
<dbReference type="InterPro" id="IPR001375">
    <property type="entry name" value="Peptidase_S9_cat"/>
</dbReference>
<dbReference type="Gene3D" id="2.120.10.30">
    <property type="entry name" value="TolB, C-terminal domain"/>
    <property type="match status" value="1"/>
</dbReference>
<name>A0A6B8VPN5_9CORY</name>
<gene>
    <name evidence="3" type="ORF">COCCU_08045</name>
</gene>
<dbReference type="EMBL" id="CP046455">
    <property type="protein sequence ID" value="QGU07542.1"/>
    <property type="molecule type" value="Genomic_DNA"/>
</dbReference>
<dbReference type="SUPFAM" id="SSF53474">
    <property type="entry name" value="alpha/beta-Hydrolases"/>
    <property type="match status" value="1"/>
</dbReference>
<evidence type="ECO:0000313" key="3">
    <source>
        <dbReference type="EMBL" id="QGU07542.1"/>
    </source>
</evidence>
<evidence type="ECO:0000256" key="1">
    <source>
        <dbReference type="ARBA" id="ARBA00022801"/>
    </source>
</evidence>
<keyword evidence="4" id="KW-1185">Reference proteome</keyword>